<sequence length="111" mass="12565">MNSEERNCIEKVMLLLSIGITESIKEGALEISDAEFLLYSPRVLSLLEKCEFSEEIINLVHLGSELDDITDLVPSKFDDSLTELTMNAMNAIKKMPPIKTDIPRWTEKHLA</sequence>
<comment type="caution">
    <text evidence="1">The sequence shown here is derived from an EMBL/GenBank/DDBJ whole genome shotgun (WGS) entry which is preliminary data.</text>
</comment>
<evidence type="ECO:0000313" key="1">
    <source>
        <dbReference type="EMBL" id="KKJ78731.1"/>
    </source>
</evidence>
<protein>
    <recommendedName>
        <fullName evidence="3">DUF3969 family protein</fullName>
    </recommendedName>
</protein>
<dbReference type="AlphaFoldDB" id="A0A0M2RAQ8"/>
<evidence type="ECO:0008006" key="3">
    <source>
        <dbReference type="Google" id="ProtNLM"/>
    </source>
</evidence>
<dbReference type="OrthoDB" id="6899556at2"/>
<dbReference type="InterPro" id="IPR025083">
    <property type="entry name" value="DUF3969"/>
</dbReference>
<name>A0A0M2RAQ8_9PROT</name>
<gene>
    <name evidence="1" type="ORF">WH95_01245</name>
</gene>
<proteinExistence type="predicted"/>
<keyword evidence="2" id="KW-1185">Reference proteome</keyword>
<dbReference type="Proteomes" id="UP000034491">
    <property type="component" value="Unassembled WGS sequence"/>
</dbReference>
<dbReference type="EMBL" id="LANI01000001">
    <property type="protein sequence ID" value="KKJ78731.1"/>
    <property type="molecule type" value="Genomic_DNA"/>
</dbReference>
<dbReference type="STRING" id="1549748.WH95_01245"/>
<reference evidence="1 2" key="1">
    <citation type="submission" date="2015-03" db="EMBL/GenBank/DDBJ databases">
        <title>Genome sequence of Kiloniella sp. P1-1, isolated from the gut microflora of Pacific white shrimp, Penaeus vannamei.</title>
        <authorList>
            <person name="Shao Z."/>
            <person name="Wang L."/>
            <person name="Li X."/>
        </authorList>
    </citation>
    <scope>NUCLEOTIDE SEQUENCE [LARGE SCALE GENOMIC DNA]</scope>
    <source>
        <strain evidence="1 2">P1-1</strain>
    </source>
</reference>
<accession>A0A0M2RAQ8</accession>
<dbReference type="Pfam" id="PF13108">
    <property type="entry name" value="DUF3969"/>
    <property type="match status" value="1"/>
</dbReference>
<dbReference type="RefSeq" id="WP_046501868.1">
    <property type="nucleotide sequence ID" value="NZ_LANI01000001.1"/>
</dbReference>
<evidence type="ECO:0000313" key="2">
    <source>
        <dbReference type="Proteomes" id="UP000034491"/>
    </source>
</evidence>
<organism evidence="1 2">
    <name type="scientific">Kiloniella litopenaei</name>
    <dbReference type="NCBI Taxonomy" id="1549748"/>
    <lineage>
        <taxon>Bacteria</taxon>
        <taxon>Pseudomonadati</taxon>
        <taxon>Pseudomonadota</taxon>
        <taxon>Alphaproteobacteria</taxon>
        <taxon>Rhodospirillales</taxon>
        <taxon>Kiloniellaceae</taxon>
        <taxon>Kiloniella</taxon>
    </lineage>
</organism>